<dbReference type="GO" id="GO:0006310">
    <property type="term" value="P:DNA recombination"/>
    <property type="evidence" value="ECO:0007669"/>
    <property type="project" value="UniProtKB-UniRule"/>
</dbReference>
<dbReference type="SMART" id="SM00384">
    <property type="entry name" value="AT_hook"/>
    <property type="match status" value="3"/>
</dbReference>
<organism evidence="13 14">
    <name type="scientific">Chaetomium fimeti</name>
    <dbReference type="NCBI Taxonomy" id="1854472"/>
    <lineage>
        <taxon>Eukaryota</taxon>
        <taxon>Fungi</taxon>
        <taxon>Dikarya</taxon>
        <taxon>Ascomycota</taxon>
        <taxon>Pezizomycotina</taxon>
        <taxon>Sordariomycetes</taxon>
        <taxon>Sordariomycetidae</taxon>
        <taxon>Sordariales</taxon>
        <taxon>Chaetomiaceae</taxon>
        <taxon>Chaetomium</taxon>
    </lineage>
</organism>
<feature type="compositionally biased region" description="Polar residues" evidence="12">
    <location>
        <begin position="838"/>
        <end position="849"/>
    </location>
</feature>
<feature type="compositionally biased region" description="Polar residues" evidence="12">
    <location>
        <begin position="80"/>
        <end position="96"/>
    </location>
</feature>
<feature type="compositionally biased region" description="Low complexity" evidence="12">
    <location>
        <begin position="133"/>
        <end position="148"/>
    </location>
</feature>
<comment type="subcellular location">
    <subcellularLocation>
        <location evidence="1 11">Nucleus</location>
    </subcellularLocation>
</comment>
<proteinExistence type="inferred from homology"/>
<name>A0AAE0LW58_9PEZI</name>
<keyword evidence="4" id="KW-0677">Repeat</keyword>
<dbReference type="Proteomes" id="UP001278766">
    <property type="component" value="Unassembled WGS sequence"/>
</dbReference>
<dbReference type="Pfam" id="PF09494">
    <property type="entry name" value="Slx4"/>
    <property type="match status" value="1"/>
</dbReference>
<dbReference type="GO" id="GO:0000785">
    <property type="term" value="C:chromatin"/>
    <property type="evidence" value="ECO:0007669"/>
    <property type="project" value="InterPro"/>
</dbReference>
<dbReference type="HAMAP" id="MF_03110">
    <property type="entry name" value="Endonuc_su_Slx4"/>
    <property type="match status" value="1"/>
</dbReference>
<evidence type="ECO:0000313" key="13">
    <source>
        <dbReference type="EMBL" id="KAK3299823.1"/>
    </source>
</evidence>
<protein>
    <recommendedName>
        <fullName evidence="10 11">Structure-specific endonuclease subunit SLX4</fullName>
    </recommendedName>
</protein>
<comment type="function">
    <text evidence="11">Regulatory subunit of the SLX1-SLX4 structure-specific endonuclease that resolves DNA secondary structures generated during DNA repair and recombination. Has endonuclease activity towards branched DNA substrates, introducing single-strand cuts in duplex DNA close to junctions with ss-DNA.</text>
</comment>
<dbReference type="InterPro" id="IPR027784">
    <property type="entry name" value="Slx4_ascomycetes"/>
</dbReference>
<evidence type="ECO:0000256" key="8">
    <source>
        <dbReference type="ARBA" id="ARBA00023204"/>
    </source>
</evidence>
<feature type="region of interest" description="Disordered" evidence="12">
    <location>
        <begin position="544"/>
        <end position="590"/>
    </location>
</feature>
<dbReference type="GO" id="GO:0006281">
    <property type="term" value="P:DNA repair"/>
    <property type="evidence" value="ECO:0007669"/>
    <property type="project" value="UniProtKB-UniRule"/>
</dbReference>
<comment type="similarity">
    <text evidence="2 11">Belongs to the SLX4 family.</text>
</comment>
<keyword evidence="13" id="KW-0255">Endonuclease</keyword>
<comment type="subunit">
    <text evidence="11">Forms a heterodimer with SLX1.</text>
</comment>
<feature type="compositionally biased region" description="Low complexity" evidence="12">
    <location>
        <begin position="688"/>
        <end position="701"/>
    </location>
</feature>
<evidence type="ECO:0000256" key="6">
    <source>
        <dbReference type="ARBA" id="ARBA00023125"/>
    </source>
</evidence>
<evidence type="ECO:0000256" key="12">
    <source>
        <dbReference type="SAM" id="MobiDB-lite"/>
    </source>
</evidence>
<evidence type="ECO:0000256" key="3">
    <source>
        <dbReference type="ARBA" id="ARBA00022553"/>
    </source>
</evidence>
<dbReference type="EMBL" id="JAUEPN010000001">
    <property type="protein sequence ID" value="KAK3299823.1"/>
    <property type="molecule type" value="Genomic_DNA"/>
</dbReference>
<dbReference type="PRINTS" id="PR00929">
    <property type="entry name" value="ATHOOK"/>
</dbReference>
<keyword evidence="14" id="KW-1185">Reference proteome</keyword>
<dbReference type="InterPro" id="IPR000116">
    <property type="entry name" value="HMGA"/>
</dbReference>
<dbReference type="GO" id="GO:0017108">
    <property type="term" value="F:5'-flap endonuclease activity"/>
    <property type="evidence" value="ECO:0007669"/>
    <property type="project" value="InterPro"/>
</dbReference>
<keyword evidence="13" id="KW-0540">Nuclease</keyword>
<dbReference type="GO" id="GO:0006260">
    <property type="term" value="P:DNA replication"/>
    <property type="evidence" value="ECO:0007669"/>
    <property type="project" value="InterPro"/>
</dbReference>
<comment type="PTM">
    <text evidence="11">Phosphorylated in response to DNA damage.</text>
</comment>
<keyword evidence="7 11" id="KW-0233">DNA recombination</keyword>
<feature type="compositionally biased region" description="Low complexity" evidence="12">
    <location>
        <begin position="658"/>
        <end position="675"/>
    </location>
</feature>
<feature type="region of interest" description="Disordered" evidence="12">
    <location>
        <begin position="80"/>
        <end position="205"/>
    </location>
</feature>
<evidence type="ECO:0000256" key="1">
    <source>
        <dbReference type="ARBA" id="ARBA00004123"/>
    </source>
</evidence>
<reference evidence="13" key="2">
    <citation type="submission" date="2023-06" db="EMBL/GenBank/DDBJ databases">
        <authorList>
            <consortium name="Lawrence Berkeley National Laboratory"/>
            <person name="Haridas S."/>
            <person name="Hensen N."/>
            <person name="Bonometti L."/>
            <person name="Westerberg I."/>
            <person name="Brannstrom I.O."/>
            <person name="Guillou S."/>
            <person name="Cros-Aarteil S."/>
            <person name="Calhoun S."/>
            <person name="Kuo A."/>
            <person name="Mondo S."/>
            <person name="Pangilinan J."/>
            <person name="Riley R."/>
            <person name="Labutti K."/>
            <person name="Andreopoulos B."/>
            <person name="Lipzen A."/>
            <person name="Chen C."/>
            <person name="Yanf M."/>
            <person name="Daum C."/>
            <person name="Ng V."/>
            <person name="Clum A."/>
            <person name="Steindorff A."/>
            <person name="Ohm R."/>
            <person name="Martin F."/>
            <person name="Silar P."/>
            <person name="Natvig D."/>
            <person name="Lalanne C."/>
            <person name="Gautier V."/>
            <person name="Ament-Velasquez S.L."/>
            <person name="Kruys A."/>
            <person name="Hutchinson M.I."/>
            <person name="Powell A.J."/>
            <person name="Barry K."/>
            <person name="Miller A.N."/>
            <person name="Grigoriev I.V."/>
            <person name="Debuchy R."/>
            <person name="Gladieux P."/>
            <person name="Thoren M.H."/>
            <person name="Johannesson H."/>
        </authorList>
    </citation>
    <scope>NUCLEOTIDE SEQUENCE</scope>
    <source>
        <strain evidence="13">CBS 168.71</strain>
    </source>
</reference>
<feature type="region of interest" description="Disordered" evidence="12">
    <location>
        <begin position="655"/>
        <end position="857"/>
    </location>
</feature>
<gene>
    <name evidence="11" type="primary">SLX4</name>
    <name evidence="13" type="ORF">B0H64DRAFT_379233</name>
</gene>
<evidence type="ECO:0000256" key="4">
    <source>
        <dbReference type="ARBA" id="ARBA00022737"/>
    </source>
</evidence>
<dbReference type="PRINTS" id="PR00930">
    <property type="entry name" value="HIGHMOBLTYIY"/>
</dbReference>
<sequence>MANHDSILVISSSPDFPSICDLLPKAIKQPALRSGSNAAPVPDDAPTAFTSAASIWQSSRALDLEDTGIDKLGLSRTAASTNLPANSAPRLSTESESAIEPANRGAAREKERPRTARAGKKKANKQQTEPSTAVAATVVDAPPAAGAPLKKSGRKARPTKDAALAQSTLLQGKVTKPTAKGAQPQKKVETVSRHFAPPTSAPVAPTELVADPIDAPPATFEPAMARRMDWTPPQESARIHSLADSSTEKGLSSSVLPLQDNVFKTLQDTYGRAMEAHSHVSAALPSANMDVLGKRKLVEMVASAGNRQQTPEASPTKPKAVKKKPRTITELATAAYRRPEEEERSTVGVQQDTPPSHPEVPGEQTAAASKPAGAKPKAAKKGSKPKATKRKGPPPKPILLSPTSAMREVSNQDFVFGTASQLATEDDPVLLRALHEAMKVSNQADSDPFTTPSPGNSNLAIRKRPGAGLWAAGARYGDGDLLDAEVLDLTRSSPLSLAELGLKGPSLHPDAAVIHKPLVENACIEIEMSDDALDLSISPPVGLPKSQLAYPPRPGSQSIQRSDSDLGMNVRPQTPPQEPEFDPPPSNQEQHQLLLTQSNSPQQEKPPPPPPPSFELYTDARLAKEVASYGFKVMKKRTAMIALLTQCWESRNKITPGSMSTQATMSTSTANAAASPSRPRGRPRKDSATATTEAAEAPSPTKRGKKKTGVVKGAGNEAPQPEKRPRGRPRKDSAASVSDITEAPAVPKPRRRKSVASSDVEIEGPPVEKRPRGRPKKVAAAPPTKRTTKAKAPASPKRAKSPRNNTEPAPATPRRRKAPSKQVFEIPDSESDDPFASTAPSSPDQQAELFSSPPAVDLSITEDTETSLMASPTTEDMSLFSYITRAVVSAPPTKDPANPSWHEKMLMYDPIILEDLTAWLNAGELDRVGFDGEVAPGDVKKWCESKSVCCLWRVNFRGKERKRL</sequence>
<evidence type="ECO:0000256" key="11">
    <source>
        <dbReference type="HAMAP-Rule" id="MF_03110"/>
    </source>
</evidence>
<feature type="compositionally biased region" description="Basic residues" evidence="12">
    <location>
        <begin position="377"/>
        <end position="393"/>
    </location>
</feature>
<dbReference type="Pfam" id="PF02178">
    <property type="entry name" value="AT_hook"/>
    <property type="match status" value="3"/>
</dbReference>
<feature type="compositionally biased region" description="Pro residues" evidence="12">
    <location>
        <begin position="573"/>
        <end position="586"/>
    </location>
</feature>
<evidence type="ECO:0000256" key="5">
    <source>
        <dbReference type="ARBA" id="ARBA00022763"/>
    </source>
</evidence>
<keyword evidence="8 11" id="KW-0234">DNA repair</keyword>
<dbReference type="InterPro" id="IPR017956">
    <property type="entry name" value="AT_hook_DNA-bd_motif"/>
</dbReference>
<keyword evidence="9 11" id="KW-0539">Nucleus</keyword>
<keyword evidence="13" id="KW-0378">Hydrolase</keyword>
<dbReference type="AlphaFoldDB" id="A0AAE0LW58"/>
<dbReference type="InterPro" id="IPR018574">
    <property type="entry name" value="Structure-sp_endonuc_su_Slx4"/>
</dbReference>
<dbReference type="GO" id="GO:0033557">
    <property type="term" value="C:Slx1-Slx4 complex"/>
    <property type="evidence" value="ECO:0007669"/>
    <property type="project" value="UniProtKB-UniRule"/>
</dbReference>
<feature type="region of interest" description="Disordered" evidence="12">
    <location>
        <begin position="304"/>
        <end position="398"/>
    </location>
</feature>
<evidence type="ECO:0000256" key="2">
    <source>
        <dbReference type="ARBA" id="ARBA00006661"/>
    </source>
</evidence>
<dbReference type="GO" id="GO:0003677">
    <property type="term" value="F:DNA binding"/>
    <property type="evidence" value="ECO:0007669"/>
    <property type="project" value="UniProtKB-KW"/>
</dbReference>
<keyword evidence="3 11" id="KW-0597">Phosphoprotein</keyword>
<evidence type="ECO:0000256" key="10">
    <source>
        <dbReference type="ARBA" id="ARBA00029496"/>
    </source>
</evidence>
<comment type="caution">
    <text evidence="13">The sequence shown here is derived from an EMBL/GenBank/DDBJ whole genome shotgun (WGS) entry which is preliminary data.</text>
</comment>
<evidence type="ECO:0000256" key="7">
    <source>
        <dbReference type="ARBA" id="ARBA00023172"/>
    </source>
</evidence>
<dbReference type="GO" id="GO:0006355">
    <property type="term" value="P:regulation of DNA-templated transcription"/>
    <property type="evidence" value="ECO:0007669"/>
    <property type="project" value="InterPro"/>
</dbReference>
<feature type="compositionally biased region" description="Low complexity" evidence="12">
    <location>
        <begin position="778"/>
        <end position="796"/>
    </location>
</feature>
<feature type="compositionally biased region" description="Basic residues" evidence="12">
    <location>
        <begin position="115"/>
        <end position="124"/>
    </location>
</feature>
<feature type="compositionally biased region" description="Low complexity" evidence="12">
    <location>
        <begin position="365"/>
        <end position="376"/>
    </location>
</feature>
<evidence type="ECO:0000313" key="14">
    <source>
        <dbReference type="Proteomes" id="UP001278766"/>
    </source>
</evidence>
<accession>A0AAE0LW58</accession>
<reference evidence="13" key="1">
    <citation type="journal article" date="2023" name="Mol. Phylogenet. Evol.">
        <title>Genome-scale phylogeny and comparative genomics of the fungal order Sordariales.</title>
        <authorList>
            <person name="Hensen N."/>
            <person name="Bonometti L."/>
            <person name="Westerberg I."/>
            <person name="Brannstrom I.O."/>
            <person name="Guillou S."/>
            <person name="Cros-Aarteil S."/>
            <person name="Calhoun S."/>
            <person name="Haridas S."/>
            <person name="Kuo A."/>
            <person name="Mondo S."/>
            <person name="Pangilinan J."/>
            <person name="Riley R."/>
            <person name="LaButti K."/>
            <person name="Andreopoulos B."/>
            <person name="Lipzen A."/>
            <person name="Chen C."/>
            <person name="Yan M."/>
            <person name="Daum C."/>
            <person name="Ng V."/>
            <person name="Clum A."/>
            <person name="Steindorff A."/>
            <person name="Ohm R.A."/>
            <person name="Martin F."/>
            <person name="Silar P."/>
            <person name="Natvig D.O."/>
            <person name="Lalanne C."/>
            <person name="Gautier V."/>
            <person name="Ament-Velasquez S.L."/>
            <person name="Kruys A."/>
            <person name="Hutchinson M.I."/>
            <person name="Powell A.J."/>
            <person name="Barry K."/>
            <person name="Miller A.N."/>
            <person name="Grigoriev I.V."/>
            <person name="Debuchy R."/>
            <person name="Gladieux P."/>
            <person name="Hiltunen Thoren M."/>
            <person name="Johannesson H."/>
        </authorList>
    </citation>
    <scope>NUCLEOTIDE SEQUENCE</scope>
    <source>
        <strain evidence="13">CBS 168.71</strain>
    </source>
</reference>
<evidence type="ECO:0000256" key="9">
    <source>
        <dbReference type="ARBA" id="ARBA00023242"/>
    </source>
</evidence>
<keyword evidence="6" id="KW-0238">DNA-binding</keyword>
<keyword evidence="5 11" id="KW-0227">DNA damage</keyword>